<dbReference type="InterPro" id="IPR019408">
    <property type="entry name" value="7TM_GPCR_serpentine_rcpt_Srab"/>
</dbReference>
<protein>
    <submittedName>
        <fullName evidence="7">G protein-coupled receptor</fullName>
    </submittedName>
</protein>
<feature type="transmembrane region" description="Helical" evidence="5">
    <location>
        <begin position="26"/>
        <end position="46"/>
    </location>
</feature>
<keyword evidence="2 5" id="KW-0812">Transmembrane</keyword>
<evidence type="ECO:0000256" key="3">
    <source>
        <dbReference type="ARBA" id="ARBA00022989"/>
    </source>
</evidence>
<evidence type="ECO:0000256" key="5">
    <source>
        <dbReference type="SAM" id="Phobius"/>
    </source>
</evidence>
<name>A0A914YBW9_9BILA</name>
<keyword evidence="4 5" id="KW-0472">Membrane</keyword>
<evidence type="ECO:0000313" key="7">
    <source>
        <dbReference type="WBParaSite" id="PSU_v2.g14975.t1"/>
    </source>
</evidence>
<keyword evidence="3 5" id="KW-1133">Transmembrane helix</keyword>
<evidence type="ECO:0000256" key="4">
    <source>
        <dbReference type="ARBA" id="ARBA00023136"/>
    </source>
</evidence>
<evidence type="ECO:0000313" key="6">
    <source>
        <dbReference type="Proteomes" id="UP000887577"/>
    </source>
</evidence>
<evidence type="ECO:0000256" key="2">
    <source>
        <dbReference type="ARBA" id="ARBA00022692"/>
    </source>
</evidence>
<feature type="transmembrane region" description="Helical" evidence="5">
    <location>
        <begin position="71"/>
        <end position="98"/>
    </location>
</feature>
<organism evidence="6 7">
    <name type="scientific">Panagrolaimus superbus</name>
    <dbReference type="NCBI Taxonomy" id="310955"/>
    <lineage>
        <taxon>Eukaryota</taxon>
        <taxon>Metazoa</taxon>
        <taxon>Ecdysozoa</taxon>
        <taxon>Nematoda</taxon>
        <taxon>Chromadorea</taxon>
        <taxon>Rhabditida</taxon>
        <taxon>Tylenchina</taxon>
        <taxon>Panagrolaimomorpha</taxon>
        <taxon>Panagrolaimoidea</taxon>
        <taxon>Panagrolaimidae</taxon>
        <taxon>Panagrolaimus</taxon>
    </lineage>
</organism>
<evidence type="ECO:0000256" key="1">
    <source>
        <dbReference type="ARBA" id="ARBA00004141"/>
    </source>
</evidence>
<accession>A0A914YBW9</accession>
<dbReference type="Proteomes" id="UP000887577">
    <property type="component" value="Unplaced"/>
</dbReference>
<comment type="subcellular location">
    <subcellularLocation>
        <location evidence="1">Membrane</location>
        <topology evidence="1">Multi-pass membrane protein</topology>
    </subcellularLocation>
</comment>
<dbReference type="GO" id="GO:0016020">
    <property type="term" value="C:membrane"/>
    <property type="evidence" value="ECO:0007669"/>
    <property type="project" value="UniProtKB-SubCell"/>
</dbReference>
<dbReference type="AlphaFoldDB" id="A0A914YBW9"/>
<feature type="transmembrane region" description="Helical" evidence="5">
    <location>
        <begin position="110"/>
        <end position="129"/>
    </location>
</feature>
<proteinExistence type="predicted"/>
<keyword evidence="6" id="KW-1185">Reference proteome</keyword>
<dbReference type="WBParaSite" id="PSU_v2.g14975.t1">
    <property type="protein sequence ID" value="PSU_v2.g14975.t1"/>
    <property type="gene ID" value="PSU_v2.g14975"/>
</dbReference>
<dbReference type="Pfam" id="PF10292">
    <property type="entry name" value="7TM_GPCR_Srab"/>
    <property type="match status" value="1"/>
</dbReference>
<reference evidence="7" key="1">
    <citation type="submission" date="2022-11" db="UniProtKB">
        <authorList>
            <consortium name="WormBaseParasite"/>
        </authorList>
    </citation>
    <scope>IDENTIFICATION</scope>
</reference>
<sequence>MPKDEYIPYCSSLSSSAHDFNHLTRIQLPFCLFCFIISVATVILSYKKRRNAENSLSGRYQLIENIRMTKLIIPIVVAYSITLSSHIFALVFVANSFYQTMAEFAVAKEWSSFIIPIFANFFPLAFLIGSDDIGKRCLPGSFYRCFRPPKRIVPLGTSQDYFNHYDARWR</sequence>